<accession>A0AAX4JR87</accession>
<dbReference type="EMBL" id="CP144100">
    <property type="protein sequence ID" value="WWC87606.1"/>
    <property type="molecule type" value="Genomic_DNA"/>
</dbReference>
<evidence type="ECO:0000256" key="1">
    <source>
        <dbReference type="SAM" id="MobiDB-lite"/>
    </source>
</evidence>
<evidence type="ECO:0000313" key="2">
    <source>
        <dbReference type="EMBL" id="WWC87606.1"/>
    </source>
</evidence>
<dbReference type="RefSeq" id="XP_066074369.1">
    <property type="nucleotide sequence ID" value="XM_066218272.1"/>
</dbReference>
<feature type="compositionally biased region" description="Polar residues" evidence="1">
    <location>
        <begin position="1"/>
        <end position="16"/>
    </location>
</feature>
<organism evidence="2 3">
    <name type="scientific">Kwoniella dendrophila CBS 6074</name>
    <dbReference type="NCBI Taxonomy" id="1295534"/>
    <lineage>
        <taxon>Eukaryota</taxon>
        <taxon>Fungi</taxon>
        <taxon>Dikarya</taxon>
        <taxon>Basidiomycota</taxon>
        <taxon>Agaricomycotina</taxon>
        <taxon>Tremellomycetes</taxon>
        <taxon>Tremellales</taxon>
        <taxon>Cryptococcaceae</taxon>
        <taxon>Kwoniella</taxon>
    </lineage>
</organism>
<feature type="region of interest" description="Disordered" evidence="1">
    <location>
        <begin position="74"/>
        <end position="115"/>
    </location>
</feature>
<dbReference type="Proteomes" id="UP001355207">
    <property type="component" value="Chromosome 3"/>
</dbReference>
<evidence type="ECO:0000313" key="3">
    <source>
        <dbReference type="Proteomes" id="UP001355207"/>
    </source>
</evidence>
<feature type="region of interest" description="Disordered" evidence="1">
    <location>
        <begin position="1"/>
        <end position="44"/>
    </location>
</feature>
<proteinExistence type="predicted"/>
<protein>
    <submittedName>
        <fullName evidence="2">Uncharacterized protein</fullName>
    </submittedName>
</protein>
<reference evidence="2 3" key="1">
    <citation type="submission" date="2024-01" db="EMBL/GenBank/DDBJ databases">
        <title>Comparative genomics of Cryptococcus and Kwoniella reveals pathogenesis evolution and contrasting modes of karyotype evolution via chromosome fusion or intercentromeric recombination.</title>
        <authorList>
            <person name="Coelho M.A."/>
            <person name="David-Palma M."/>
            <person name="Shea T."/>
            <person name="Bowers K."/>
            <person name="McGinley-Smith S."/>
            <person name="Mohammad A.W."/>
            <person name="Gnirke A."/>
            <person name="Yurkov A.M."/>
            <person name="Nowrousian M."/>
            <person name="Sun S."/>
            <person name="Cuomo C.A."/>
            <person name="Heitman J."/>
        </authorList>
    </citation>
    <scope>NUCLEOTIDE SEQUENCE [LARGE SCALE GENOMIC DNA]</scope>
    <source>
        <strain evidence="2 3">CBS 6074</strain>
    </source>
</reference>
<feature type="compositionally biased region" description="Polar residues" evidence="1">
    <location>
        <begin position="89"/>
        <end position="115"/>
    </location>
</feature>
<dbReference type="AlphaFoldDB" id="A0AAX4JR87"/>
<sequence length="139" mass="15575">MNTGAQTNQSDRTSAITRDDLLASASQDSLPNYEEEYLSGPRTEITEREIYDDDDKSSKYIDIRSVAQPYIGSGSPSFAIWRQDEPRTQSEVGTNGDETTQGRKSSLANKSSPSVLKTDRMRNVIGNLKSKLNRRMCYI</sequence>
<keyword evidence="3" id="KW-1185">Reference proteome</keyword>
<gene>
    <name evidence="2" type="ORF">L201_002496</name>
</gene>
<dbReference type="GeneID" id="91093168"/>
<name>A0AAX4JR87_9TREE</name>